<dbReference type="SUPFAM" id="SSF47095">
    <property type="entry name" value="HMG-box"/>
    <property type="match status" value="1"/>
</dbReference>
<dbReference type="Proteomes" id="UP000265703">
    <property type="component" value="Unassembled WGS sequence"/>
</dbReference>
<protein>
    <recommendedName>
        <fullName evidence="2">HMG box domain-containing protein</fullName>
    </recommendedName>
</protein>
<evidence type="ECO:0000256" key="1">
    <source>
        <dbReference type="SAM" id="Coils"/>
    </source>
</evidence>
<dbReference type="OrthoDB" id="2307332at2759"/>
<feature type="coiled-coil region" evidence="1">
    <location>
        <begin position="80"/>
        <end position="107"/>
    </location>
</feature>
<feature type="domain" description="HMG box" evidence="2">
    <location>
        <begin position="49"/>
        <end position="109"/>
    </location>
</feature>
<name>A0A397STF7_9GLOM</name>
<keyword evidence="4" id="KW-1185">Reference proteome</keyword>
<dbReference type="Pfam" id="PF00505">
    <property type="entry name" value="HMG_box"/>
    <property type="match status" value="1"/>
</dbReference>
<organism evidence="3 4">
    <name type="scientific">Glomus cerebriforme</name>
    <dbReference type="NCBI Taxonomy" id="658196"/>
    <lineage>
        <taxon>Eukaryota</taxon>
        <taxon>Fungi</taxon>
        <taxon>Fungi incertae sedis</taxon>
        <taxon>Mucoromycota</taxon>
        <taxon>Glomeromycotina</taxon>
        <taxon>Glomeromycetes</taxon>
        <taxon>Glomerales</taxon>
        <taxon>Glomeraceae</taxon>
        <taxon>Glomus</taxon>
    </lineage>
</organism>
<evidence type="ECO:0000313" key="3">
    <source>
        <dbReference type="EMBL" id="RIA87876.1"/>
    </source>
</evidence>
<comment type="caution">
    <text evidence="3">The sequence shown here is derived from an EMBL/GenBank/DDBJ whole genome shotgun (WGS) entry which is preliminary data.</text>
</comment>
<keyword evidence="1" id="KW-0175">Coiled coil</keyword>
<accession>A0A397STF7</accession>
<dbReference type="InterPro" id="IPR036910">
    <property type="entry name" value="HMG_box_dom_sf"/>
</dbReference>
<gene>
    <name evidence="3" type="ORF">C1645_827150</name>
</gene>
<evidence type="ECO:0000259" key="2">
    <source>
        <dbReference type="Pfam" id="PF00505"/>
    </source>
</evidence>
<dbReference type="AlphaFoldDB" id="A0A397STF7"/>
<sequence length="225" mass="26639">MTLNPHSLPLFTSQPFMRPRPKVTISSPRKMNLNPDDFMPKKSRGCKTSNAFLIYRTIYSKTLSQKGLPSKMTEVSRWASESWNNEREELKAEYREFAKEVSEIYQKNAETVIPRVLPAILPIRSTELYHHDTSNYKTSADITSQCQNINVIQQQQLADYQEQFQLMQNHPNFYFLSHHQLIPQSRPSEIYYNTETANSAPYIINDETDMYMNNYNEYNEFYRFF</sequence>
<dbReference type="Gene3D" id="1.10.30.10">
    <property type="entry name" value="High mobility group box domain"/>
    <property type="match status" value="1"/>
</dbReference>
<dbReference type="InterPro" id="IPR009071">
    <property type="entry name" value="HMG_box_dom"/>
</dbReference>
<reference evidence="3 4" key="1">
    <citation type="submission" date="2018-06" db="EMBL/GenBank/DDBJ databases">
        <title>Comparative genomics reveals the genomic features of Rhizophagus irregularis, R. cerebriforme, R. diaphanum and Gigaspora rosea, and their symbiotic lifestyle signature.</title>
        <authorList>
            <person name="Morin E."/>
            <person name="San Clemente H."/>
            <person name="Chen E.C.H."/>
            <person name="De La Providencia I."/>
            <person name="Hainaut M."/>
            <person name="Kuo A."/>
            <person name="Kohler A."/>
            <person name="Murat C."/>
            <person name="Tang N."/>
            <person name="Roy S."/>
            <person name="Loubradou J."/>
            <person name="Henrissat B."/>
            <person name="Grigoriev I.V."/>
            <person name="Corradi N."/>
            <person name="Roux C."/>
            <person name="Martin F.M."/>
        </authorList>
    </citation>
    <scope>NUCLEOTIDE SEQUENCE [LARGE SCALE GENOMIC DNA]</scope>
    <source>
        <strain evidence="3 4">DAOM 227022</strain>
    </source>
</reference>
<evidence type="ECO:0000313" key="4">
    <source>
        <dbReference type="Proteomes" id="UP000265703"/>
    </source>
</evidence>
<dbReference type="EMBL" id="QKYT01000288">
    <property type="protein sequence ID" value="RIA87876.1"/>
    <property type="molecule type" value="Genomic_DNA"/>
</dbReference>
<proteinExistence type="predicted"/>